<organism evidence="6 7">
    <name type="scientific">Coptis chinensis</name>
    <dbReference type="NCBI Taxonomy" id="261450"/>
    <lineage>
        <taxon>Eukaryota</taxon>
        <taxon>Viridiplantae</taxon>
        <taxon>Streptophyta</taxon>
        <taxon>Embryophyta</taxon>
        <taxon>Tracheophyta</taxon>
        <taxon>Spermatophyta</taxon>
        <taxon>Magnoliopsida</taxon>
        <taxon>Ranunculales</taxon>
        <taxon>Ranunculaceae</taxon>
        <taxon>Coptidoideae</taxon>
        <taxon>Coptis</taxon>
    </lineage>
</organism>
<dbReference type="GO" id="GO:0005634">
    <property type="term" value="C:nucleus"/>
    <property type="evidence" value="ECO:0007669"/>
    <property type="project" value="TreeGrafter"/>
</dbReference>
<dbReference type="FunFam" id="1.10.10.60:FF:000010">
    <property type="entry name" value="Transcriptional activator Myb isoform A"/>
    <property type="match status" value="1"/>
</dbReference>
<dbReference type="AlphaFoldDB" id="A0A835HA45"/>
<keyword evidence="1" id="KW-0677">Repeat</keyword>
<evidence type="ECO:0000259" key="5">
    <source>
        <dbReference type="PROSITE" id="PS51294"/>
    </source>
</evidence>
<comment type="caution">
    <text evidence="6">The sequence shown here is derived from an EMBL/GenBank/DDBJ whole genome shotgun (WGS) entry which is preliminary data.</text>
</comment>
<evidence type="ECO:0000313" key="7">
    <source>
        <dbReference type="Proteomes" id="UP000631114"/>
    </source>
</evidence>
<evidence type="ECO:0000313" key="6">
    <source>
        <dbReference type="EMBL" id="KAF9594497.1"/>
    </source>
</evidence>
<dbReference type="Pfam" id="PF13921">
    <property type="entry name" value="Myb_DNA-bind_6"/>
    <property type="match status" value="1"/>
</dbReference>
<dbReference type="InterPro" id="IPR017930">
    <property type="entry name" value="Myb_dom"/>
</dbReference>
<feature type="domain" description="HTH myb-type" evidence="5">
    <location>
        <begin position="126"/>
        <end position="181"/>
    </location>
</feature>
<keyword evidence="2" id="KW-0238">DNA-binding</keyword>
<dbReference type="EMBL" id="JADFTS010000008">
    <property type="protein sequence ID" value="KAF9594497.1"/>
    <property type="molecule type" value="Genomic_DNA"/>
</dbReference>
<dbReference type="CDD" id="cd00167">
    <property type="entry name" value="SANT"/>
    <property type="match status" value="2"/>
</dbReference>
<dbReference type="GO" id="GO:0000981">
    <property type="term" value="F:DNA-binding transcription factor activity, RNA polymerase II-specific"/>
    <property type="evidence" value="ECO:0007669"/>
    <property type="project" value="TreeGrafter"/>
</dbReference>
<proteinExistence type="predicted"/>
<evidence type="ECO:0000256" key="2">
    <source>
        <dbReference type="ARBA" id="ARBA00023125"/>
    </source>
</evidence>
<protein>
    <submittedName>
        <fullName evidence="6">Uncharacterized protein</fullName>
    </submittedName>
</protein>
<feature type="domain" description="Myb-like" evidence="4">
    <location>
        <begin position="178"/>
        <end position="228"/>
    </location>
</feature>
<name>A0A835HA45_9MAGN</name>
<dbReference type="SMART" id="SM00717">
    <property type="entry name" value="SANT"/>
    <property type="match status" value="2"/>
</dbReference>
<evidence type="ECO:0000259" key="4">
    <source>
        <dbReference type="PROSITE" id="PS50090"/>
    </source>
</evidence>
<dbReference type="PANTHER" id="PTHR45614:SF218">
    <property type="entry name" value="TRANSCRIPTION FACTOR MYB119-RELATED"/>
    <property type="match status" value="1"/>
</dbReference>
<feature type="domain" description="HTH myb-type" evidence="5">
    <location>
        <begin position="182"/>
        <end position="232"/>
    </location>
</feature>
<dbReference type="OrthoDB" id="2143914at2759"/>
<dbReference type="PROSITE" id="PS50090">
    <property type="entry name" value="MYB_LIKE"/>
    <property type="match status" value="2"/>
</dbReference>
<dbReference type="InterPro" id="IPR001005">
    <property type="entry name" value="SANT/Myb"/>
</dbReference>
<evidence type="ECO:0000256" key="1">
    <source>
        <dbReference type="ARBA" id="ARBA00022737"/>
    </source>
</evidence>
<dbReference type="SUPFAM" id="SSF46689">
    <property type="entry name" value="Homeodomain-like"/>
    <property type="match status" value="1"/>
</dbReference>
<dbReference type="PROSITE" id="PS51294">
    <property type="entry name" value="HTH_MYB"/>
    <property type="match status" value="2"/>
</dbReference>
<feature type="region of interest" description="Disordered" evidence="3">
    <location>
        <begin position="216"/>
        <end position="252"/>
    </location>
</feature>
<keyword evidence="7" id="KW-1185">Reference proteome</keyword>
<dbReference type="InterPro" id="IPR009057">
    <property type="entry name" value="Homeodomain-like_sf"/>
</dbReference>
<accession>A0A835HA45</accession>
<reference evidence="6 7" key="1">
    <citation type="submission" date="2020-10" db="EMBL/GenBank/DDBJ databases">
        <title>The Coptis chinensis genome and diversification of protoberbering-type alkaloids.</title>
        <authorList>
            <person name="Wang B."/>
            <person name="Shu S."/>
            <person name="Song C."/>
            <person name="Liu Y."/>
        </authorList>
    </citation>
    <scope>NUCLEOTIDE SEQUENCE [LARGE SCALE GENOMIC DNA]</scope>
    <source>
        <strain evidence="6">HL-2020</strain>
        <tissue evidence="6">Leaf</tissue>
    </source>
</reference>
<dbReference type="Gene3D" id="1.10.10.60">
    <property type="entry name" value="Homeodomain-like"/>
    <property type="match status" value="2"/>
</dbReference>
<feature type="domain" description="Myb-like" evidence="4">
    <location>
        <begin position="131"/>
        <end position="177"/>
    </location>
</feature>
<dbReference type="Proteomes" id="UP000631114">
    <property type="component" value="Unassembled WGS sequence"/>
</dbReference>
<evidence type="ECO:0000256" key="3">
    <source>
        <dbReference type="SAM" id="MobiDB-lite"/>
    </source>
</evidence>
<feature type="compositionally biased region" description="Basic residues" evidence="3">
    <location>
        <begin position="226"/>
        <end position="239"/>
    </location>
</feature>
<sequence>MEGVGGGFGCEVLERNHHLLIPTPPLTAIERFLRSPKDTSQKKYQTSCQKREKLVSGNEFCEHPSLNGSIGSTESGLSLPSLQDFSFVDGLFVDGNSFHCTNKVWFGEKNTGKVGKRVKGGGNSSASVLIKGQWTDAEDRLLVKLVKQHGERKWAQIAQKLEGRAGKQCRERWHNHLRPDIKKDTWNEYEERQLVDAHEKLGNRWAEIAKRIPGRTENAIKNHWNATKRRQNSRRKNKKGVSQDGKNQPTILQDYIRSKTIQDISTPSTTSNLATGSTNTTLFKDSSILTNFMESESSESSFTNDSTSLMAHSNNEELLLIQNFIENVYDPQPCDDTIMGSNYEISYNGGNFNNPLPFNFLDSFHYHNDDYLIDIDENDFSSSTQGSEVYSNGFSFSTQGSEVYSNDTQIQESASTTHLYSDLYISNLLNGFTSSPSMDNSHSQYQNQNFDFSADEDSYNNGRKEMDLIEMVTSSQFCQRSN</sequence>
<gene>
    <name evidence="6" type="ORF">IFM89_031615</name>
</gene>
<dbReference type="InterPro" id="IPR050560">
    <property type="entry name" value="MYB_TF"/>
</dbReference>
<dbReference type="PANTHER" id="PTHR45614">
    <property type="entry name" value="MYB PROTEIN-RELATED"/>
    <property type="match status" value="1"/>
</dbReference>
<dbReference type="GO" id="GO:0000978">
    <property type="term" value="F:RNA polymerase II cis-regulatory region sequence-specific DNA binding"/>
    <property type="evidence" value="ECO:0007669"/>
    <property type="project" value="TreeGrafter"/>
</dbReference>